<dbReference type="OrthoDB" id="5294698at2"/>
<evidence type="ECO:0000313" key="9">
    <source>
        <dbReference type="EMBL" id="KYG61406.1"/>
    </source>
</evidence>
<evidence type="ECO:0000256" key="6">
    <source>
        <dbReference type="ARBA" id="ARBA00023098"/>
    </source>
</evidence>
<dbReference type="Gene3D" id="3.30.870.10">
    <property type="entry name" value="Endonuclease Chain A"/>
    <property type="match status" value="2"/>
</dbReference>
<keyword evidence="10" id="KW-1185">Reference proteome</keyword>
<dbReference type="EC" id="3.1.4.4" evidence="3"/>
<keyword evidence="7" id="KW-0732">Signal</keyword>
<keyword evidence="6" id="KW-0443">Lipid metabolism</keyword>
<dbReference type="Proteomes" id="UP000075320">
    <property type="component" value="Unassembled WGS sequence"/>
</dbReference>
<dbReference type="SUPFAM" id="SSF56024">
    <property type="entry name" value="Phospholipase D/nuclease"/>
    <property type="match status" value="2"/>
</dbReference>
<dbReference type="RefSeq" id="WP_061836488.1">
    <property type="nucleotide sequence ID" value="NZ_LUKE01000006.1"/>
</dbReference>
<proteinExistence type="inferred from homology"/>
<dbReference type="GO" id="GO:0004630">
    <property type="term" value="F:phospholipase D activity"/>
    <property type="evidence" value="ECO:0007669"/>
    <property type="project" value="UniProtKB-EC"/>
</dbReference>
<dbReference type="GO" id="GO:0006793">
    <property type="term" value="P:phosphorus metabolic process"/>
    <property type="evidence" value="ECO:0007669"/>
    <property type="project" value="UniProtKB-ARBA"/>
</dbReference>
<feature type="signal peptide" evidence="7">
    <location>
        <begin position="1"/>
        <end position="18"/>
    </location>
</feature>
<evidence type="ECO:0000259" key="8">
    <source>
        <dbReference type="PROSITE" id="PS50035"/>
    </source>
</evidence>
<evidence type="ECO:0000256" key="1">
    <source>
        <dbReference type="ARBA" id="ARBA00000798"/>
    </source>
</evidence>
<feature type="domain" description="PLD phosphodiesterase" evidence="8">
    <location>
        <begin position="299"/>
        <end position="326"/>
    </location>
</feature>
<keyword evidence="4" id="KW-0378">Hydrolase</keyword>
<comment type="caution">
    <text evidence="9">The sequence shown here is derived from an EMBL/GenBank/DDBJ whole genome shotgun (WGS) entry which is preliminary data.</text>
</comment>
<evidence type="ECO:0000313" key="10">
    <source>
        <dbReference type="Proteomes" id="UP000075320"/>
    </source>
</evidence>
<dbReference type="EMBL" id="LUKE01000006">
    <property type="protein sequence ID" value="KYG61406.1"/>
    <property type="molecule type" value="Genomic_DNA"/>
</dbReference>
<dbReference type="PROSITE" id="PS50035">
    <property type="entry name" value="PLD"/>
    <property type="match status" value="2"/>
</dbReference>
<dbReference type="PANTHER" id="PTHR43856:SF1">
    <property type="entry name" value="MITOCHONDRIAL CARDIOLIPIN HYDROLASE"/>
    <property type="match status" value="1"/>
</dbReference>
<evidence type="ECO:0000256" key="3">
    <source>
        <dbReference type="ARBA" id="ARBA00012027"/>
    </source>
</evidence>
<feature type="chain" id="PRO_5007572720" description="phospholipase D" evidence="7">
    <location>
        <begin position="19"/>
        <end position="402"/>
    </location>
</feature>
<keyword evidence="5" id="KW-0442">Lipid degradation</keyword>
<comment type="similarity">
    <text evidence="2">Belongs to the phospholipase D family.</text>
</comment>
<dbReference type="InterPro" id="IPR001736">
    <property type="entry name" value="PLipase_D/transphosphatidylase"/>
</dbReference>
<evidence type="ECO:0000256" key="7">
    <source>
        <dbReference type="SAM" id="SignalP"/>
    </source>
</evidence>
<evidence type="ECO:0000256" key="2">
    <source>
        <dbReference type="ARBA" id="ARBA00008664"/>
    </source>
</evidence>
<comment type="catalytic activity">
    <reaction evidence="1">
        <text>a 1,2-diacyl-sn-glycero-3-phosphocholine + H2O = a 1,2-diacyl-sn-glycero-3-phosphate + choline + H(+)</text>
        <dbReference type="Rhea" id="RHEA:14445"/>
        <dbReference type="ChEBI" id="CHEBI:15354"/>
        <dbReference type="ChEBI" id="CHEBI:15377"/>
        <dbReference type="ChEBI" id="CHEBI:15378"/>
        <dbReference type="ChEBI" id="CHEBI:57643"/>
        <dbReference type="ChEBI" id="CHEBI:58608"/>
        <dbReference type="EC" id="3.1.4.4"/>
    </reaction>
</comment>
<dbReference type="GO" id="GO:0016042">
    <property type="term" value="P:lipid catabolic process"/>
    <property type="evidence" value="ECO:0007669"/>
    <property type="project" value="UniProtKB-KW"/>
</dbReference>
<dbReference type="GO" id="GO:0016891">
    <property type="term" value="F:RNA endonuclease activity producing 5'-phosphomonoesters, hydrolytic mechanism"/>
    <property type="evidence" value="ECO:0007669"/>
    <property type="project" value="TreeGrafter"/>
</dbReference>
<dbReference type="PANTHER" id="PTHR43856">
    <property type="entry name" value="CARDIOLIPIN HYDROLASE"/>
    <property type="match status" value="1"/>
</dbReference>
<reference evidence="9 10" key="1">
    <citation type="submission" date="2016-03" db="EMBL/GenBank/DDBJ databases">
        <authorList>
            <person name="Ploux O."/>
        </authorList>
    </citation>
    <scope>NUCLEOTIDE SEQUENCE [LARGE SCALE GENOMIC DNA]</scope>
    <source>
        <strain evidence="9 10">R0</strain>
    </source>
</reference>
<sequence length="402" mass="45532">MKTFVFALLMTVSLAAQARIEALFHPHDPTLETIAQWIYEAESTVDIAMYNLESGPASPIIQTIQSPKVQARIRNGSLKIRMVLELYGTPEENTKKRQAIEDLGVDVRYLGRSVKVHHKFAVIDSLKSIDRVITGSANWSLSSYRGYNENILFFTQEPEATSRYQTEFNRLWMNSVEFGFTGSAPDITPVSAVDQEGMDVYFNSPKRLEPGSGEKSNLTDEIVNLINSSQSHLQIASTRIRLVPVLEALQAAAARGVKIQAVISQDDFMDLGKRAKYLLSNPNIDLRVKFYNLQVAEYMTYQMHNKFMIVDGHTLVTGSFNWSSSSENNHIENIVILSGRLAQEVLPAYENEFASIWNLGRTEYPTLLEALKNQLHRECSIPKMALYPKEIRQLLKFKTQCK</sequence>
<dbReference type="InterPro" id="IPR025202">
    <property type="entry name" value="PLD-like_dom"/>
</dbReference>
<evidence type="ECO:0000256" key="5">
    <source>
        <dbReference type="ARBA" id="ARBA00022963"/>
    </source>
</evidence>
<dbReference type="SMART" id="SM00155">
    <property type="entry name" value="PLDc"/>
    <property type="match status" value="2"/>
</dbReference>
<dbReference type="Pfam" id="PF13091">
    <property type="entry name" value="PLDc_2"/>
    <property type="match status" value="2"/>
</dbReference>
<name>A0A150WEG3_BDEBC</name>
<feature type="domain" description="PLD phosphodiesterase" evidence="8">
    <location>
        <begin position="112"/>
        <end position="143"/>
    </location>
</feature>
<protein>
    <recommendedName>
        <fullName evidence="3">phospholipase D</fullName>
        <ecNumber evidence="3">3.1.4.4</ecNumber>
    </recommendedName>
</protein>
<organism evidence="9 10">
    <name type="scientific">Bdellovibrio bacteriovorus</name>
    <dbReference type="NCBI Taxonomy" id="959"/>
    <lineage>
        <taxon>Bacteria</taxon>
        <taxon>Pseudomonadati</taxon>
        <taxon>Bdellovibrionota</taxon>
        <taxon>Bdellovibrionia</taxon>
        <taxon>Bdellovibrionales</taxon>
        <taxon>Pseudobdellovibrionaceae</taxon>
        <taxon>Bdellovibrio</taxon>
    </lineage>
</organism>
<dbReference type="InterPro" id="IPR051406">
    <property type="entry name" value="PLD_domain"/>
</dbReference>
<accession>A0A150WEG3</accession>
<evidence type="ECO:0000256" key="4">
    <source>
        <dbReference type="ARBA" id="ARBA00022801"/>
    </source>
</evidence>
<dbReference type="AlphaFoldDB" id="A0A150WEG3"/>
<gene>
    <name evidence="9" type="ORF">AZI86_16970</name>
</gene>